<evidence type="ECO:0000313" key="7">
    <source>
        <dbReference type="EnsemblPlants" id="QL05p078262:mrna"/>
    </source>
</evidence>
<dbReference type="SMART" id="SM00473">
    <property type="entry name" value="PAN_AP"/>
    <property type="match status" value="1"/>
</dbReference>
<keyword evidence="8" id="KW-1185">Reference proteome</keyword>
<dbReference type="Pfam" id="PF08276">
    <property type="entry name" value="PAN_2"/>
    <property type="match status" value="1"/>
</dbReference>
<dbReference type="EMBL" id="LRBV02000005">
    <property type="status" value="NOT_ANNOTATED_CDS"/>
    <property type="molecule type" value="Genomic_DNA"/>
</dbReference>
<dbReference type="InterPro" id="IPR003609">
    <property type="entry name" value="Pan_app"/>
</dbReference>
<proteinExistence type="predicted"/>
<dbReference type="Gene3D" id="3.30.200.20">
    <property type="entry name" value="Phosphorylase Kinase, domain 1"/>
    <property type="match status" value="1"/>
</dbReference>
<dbReference type="InterPro" id="IPR000858">
    <property type="entry name" value="S_locus_glycoprot_dom"/>
</dbReference>
<evidence type="ECO:0000256" key="1">
    <source>
        <dbReference type="ARBA" id="ARBA00022729"/>
    </source>
</evidence>
<evidence type="ECO:0000256" key="3">
    <source>
        <dbReference type="ARBA" id="ARBA00023180"/>
    </source>
</evidence>
<keyword evidence="2" id="KW-1015">Disulfide bond</keyword>
<feature type="chain" id="PRO_5029500005" evidence="4">
    <location>
        <begin position="24"/>
        <end position="469"/>
    </location>
</feature>
<dbReference type="SMART" id="SM00108">
    <property type="entry name" value="B_lectin"/>
    <property type="match status" value="1"/>
</dbReference>
<dbReference type="SUPFAM" id="SSF51110">
    <property type="entry name" value="alpha-D-mannose-specific plant lectins"/>
    <property type="match status" value="1"/>
</dbReference>
<keyword evidence="3" id="KW-0325">Glycoprotein</keyword>
<dbReference type="AlphaFoldDB" id="A0A7N2LTY6"/>
<dbReference type="CDD" id="cd00028">
    <property type="entry name" value="B_lectin"/>
    <property type="match status" value="1"/>
</dbReference>
<dbReference type="CDD" id="cd01098">
    <property type="entry name" value="PAN_AP_plant"/>
    <property type="match status" value="1"/>
</dbReference>
<dbReference type="FunFam" id="2.90.10.10:FF:000029">
    <property type="entry name" value="G-type lectin S-receptor-like serine/threonine-protein kinase"/>
    <property type="match status" value="1"/>
</dbReference>
<dbReference type="GO" id="GO:0048544">
    <property type="term" value="P:recognition of pollen"/>
    <property type="evidence" value="ECO:0007669"/>
    <property type="project" value="InterPro"/>
</dbReference>
<organism evidence="7 8">
    <name type="scientific">Quercus lobata</name>
    <name type="common">Valley oak</name>
    <dbReference type="NCBI Taxonomy" id="97700"/>
    <lineage>
        <taxon>Eukaryota</taxon>
        <taxon>Viridiplantae</taxon>
        <taxon>Streptophyta</taxon>
        <taxon>Embryophyta</taxon>
        <taxon>Tracheophyta</taxon>
        <taxon>Spermatophyta</taxon>
        <taxon>Magnoliopsida</taxon>
        <taxon>eudicotyledons</taxon>
        <taxon>Gunneridae</taxon>
        <taxon>Pentapetalae</taxon>
        <taxon>rosids</taxon>
        <taxon>fabids</taxon>
        <taxon>Fagales</taxon>
        <taxon>Fagaceae</taxon>
        <taxon>Quercus</taxon>
    </lineage>
</organism>
<dbReference type="Pfam" id="PF01453">
    <property type="entry name" value="B_lectin"/>
    <property type="match status" value="1"/>
</dbReference>
<dbReference type="Proteomes" id="UP000594261">
    <property type="component" value="Chromosome 5"/>
</dbReference>
<evidence type="ECO:0000256" key="2">
    <source>
        <dbReference type="ARBA" id="ARBA00023157"/>
    </source>
</evidence>
<dbReference type="PROSITE" id="PS50948">
    <property type="entry name" value="PAN"/>
    <property type="match status" value="1"/>
</dbReference>
<dbReference type="InterPro" id="IPR001480">
    <property type="entry name" value="Bulb-type_lectin_dom"/>
</dbReference>
<evidence type="ECO:0000313" key="8">
    <source>
        <dbReference type="Proteomes" id="UP000594261"/>
    </source>
</evidence>
<sequence>MNPAKPLLNAVLLLSLVFPICISLDTITPDQPIKDGQTLLSNQKTFTLGFFSPDNSNRRYVGIGYYQITEQTIVWVAANRDGPVNDTSGVLSINDQGNLVLHSQNQTIPIWFANVSISVSPTNSSMAQLLDSGNVVLVQQDNQMVKLWQSFDYPTNTMLPLMKLGLNRRTGLNKYLTSWKSKDDMGTSNYLSGLDPSGYPQFFFYMDWVPLWRIGPWTGQVLSGVLKWTPRFFNFTFIFIFVNYQDEITLMYNIIDHKALPKTRFVMHELGTLQFFIWSESRWVGIPFTFEHCDKYLFCGPNGYCDPYNVDKFVCMCLPGFEPKSPHDWYLRDGSHGLEECEQECLRNCSCTAYLSTYESEGIGCLRWHGELVETRTFSDVGQDLYIRVDAVLLGKNQSIASHLPNFEDSPSKRDLDGTRNSNFLVFDLRTIIAAIDNFSMSNQLGRDGFGSVYKVVSVYKSQKLLNLI</sequence>
<keyword evidence="1 4" id="KW-0732">Signal</keyword>
<dbReference type="PANTHER" id="PTHR32444:SF63">
    <property type="entry name" value="G-TYPE LECTIN S-RECEPTOR-LIKE SERINE_THREONINE-PROTEIN KINASE RKS1"/>
    <property type="match status" value="1"/>
</dbReference>
<dbReference type="OMA" id="NECKEDC"/>
<feature type="domain" description="Apple" evidence="6">
    <location>
        <begin position="305"/>
        <end position="390"/>
    </location>
</feature>
<reference evidence="7 8" key="1">
    <citation type="journal article" date="2016" name="G3 (Bethesda)">
        <title>First Draft Assembly and Annotation of the Genome of a California Endemic Oak Quercus lobata Nee (Fagaceae).</title>
        <authorList>
            <person name="Sork V.L."/>
            <person name="Fitz-Gibbon S.T."/>
            <person name="Puiu D."/>
            <person name="Crepeau M."/>
            <person name="Gugger P.F."/>
            <person name="Sherman R."/>
            <person name="Stevens K."/>
            <person name="Langley C.H."/>
            <person name="Pellegrini M."/>
            <person name="Salzberg S.L."/>
        </authorList>
    </citation>
    <scope>NUCLEOTIDE SEQUENCE [LARGE SCALE GENOMIC DNA]</scope>
    <source>
        <strain evidence="7 8">cv. SW786</strain>
    </source>
</reference>
<dbReference type="InParanoid" id="A0A7N2LTY6"/>
<name>A0A7N2LTY6_QUELO</name>
<evidence type="ECO:0000259" key="6">
    <source>
        <dbReference type="PROSITE" id="PS50948"/>
    </source>
</evidence>
<dbReference type="PROSITE" id="PS50927">
    <property type="entry name" value="BULB_LECTIN"/>
    <property type="match status" value="1"/>
</dbReference>
<dbReference type="Pfam" id="PF00954">
    <property type="entry name" value="S_locus_glycop"/>
    <property type="match status" value="1"/>
</dbReference>
<evidence type="ECO:0000256" key="4">
    <source>
        <dbReference type="SAM" id="SignalP"/>
    </source>
</evidence>
<dbReference type="Gene3D" id="2.90.10.10">
    <property type="entry name" value="Bulb-type lectin domain"/>
    <property type="match status" value="1"/>
</dbReference>
<dbReference type="EnsemblPlants" id="QL05p078262:mrna">
    <property type="protein sequence ID" value="QL05p078262:mrna"/>
    <property type="gene ID" value="QL05p078262"/>
</dbReference>
<reference evidence="7" key="2">
    <citation type="submission" date="2021-01" db="UniProtKB">
        <authorList>
            <consortium name="EnsemblPlants"/>
        </authorList>
    </citation>
    <scope>IDENTIFICATION</scope>
</reference>
<evidence type="ECO:0000259" key="5">
    <source>
        <dbReference type="PROSITE" id="PS50927"/>
    </source>
</evidence>
<dbReference type="PANTHER" id="PTHR32444">
    <property type="entry name" value="BULB-TYPE LECTIN DOMAIN-CONTAINING PROTEIN"/>
    <property type="match status" value="1"/>
</dbReference>
<feature type="domain" description="Bulb-type lectin" evidence="5">
    <location>
        <begin position="24"/>
        <end position="150"/>
    </location>
</feature>
<accession>A0A7N2LTY6</accession>
<dbReference type="Gramene" id="QL05p078262:mrna">
    <property type="protein sequence ID" value="QL05p078262:mrna"/>
    <property type="gene ID" value="QL05p078262"/>
</dbReference>
<dbReference type="InterPro" id="IPR036426">
    <property type="entry name" value="Bulb-type_lectin_dom_sf"/>
</dbReference>
<feature type="signal peptide" evidence="4">
    <location>
        <begin position="1"/>
        <end position="23"/>
    </location>
</feature>
<protein>
    <submittedName>
        <fullName evidence="7">Uncharacterized protein</fullName>
    </submittedName>
</protein>